<accession>A0A3N4HW46</accession>
<sequence>MPPRARSLYRDARLFKFLNLPEKVFIGVCVLVLMVRDQYQSSRIKALQMDVVILNMKAENMEIRQKAHNNLLLQREHREELDNRTEKARQKLRE</sequence>
<dbReference type="EMBL" id="ML119738">
    <property type="protein sequence ID" value="RPA76758.1"/>
    <property type="molecule type" value="Genomic_DNA"/>
</dbReference>
<dbReference type="AlphaFoldDB" id="A0A3N4HW46"/>
<dbReference type="Proteomes" id="UP000275078">
    <property type="component" value="Unassembled WGS sequence"/>
</dbReference>
<protein>
    <submittedName>
        <fullName evidence="2">Uncharacterized protein</fullName>
    </submittedName>
</protein>
<evidence type="ECO:0000313" key="2">
    <source>
        <dbReference type="EMBL" id="RPA76758.1"/>
    </source>
</evidence>
<feature type="region of interest" description="Disordered" evidence="1">
    <location>
        <begin position="74"/>
        <end position="94"/>
    </location>
</feature>
<proteinExistence type="predicted"/>
<evidence type="ECO:0000313" key="3">
    <source>
        <dbReference type="Proteomes" id="UP000275078"/>
    </source>
</evidence>
<organism evidence="2 3">
    <name type="scientific">Ascobolus immersus RN42</name>
    <dbReference type="NCBI Taxonomy" id="1160509"/>
    <lineage>
        <taxon>Eukaryota</taxon>
        <taxon>Fungi</taxon>
        <taxon>Dikarya</taxon>
        <taxon>Ascomycota</taxon>
        <taxon>Pezizomycotina</taxon>
        <taxon>Pezizomycetes</taxon>
        <taxon>Pezizales</taxon>
        <taxon>Ascobolaceae</taxon>
        <taxon>Ascobolus</taxon>
    </lineage>
</organism>
<keyword evidence="3" id="KW-1185">Reference proteome</keyword>
<reference evidence="2 3" key="1">
    <citation type="journal article" date="2018" name="Nat. Ecol. Evol.">
        <title>Pezizomycetes genomes reveal the molecular basis of ectomycorrhizal truffle lifestyle.</title>
        <authorList>
            <person name="Murat C."/>
            <person name="Payen T."/>
            <person name="Noel B."/>
            <person name="Kuo A."/>
            <person name="Morin E."/>
            <person name="Chen J."/>
            <person name="Kohler A."/>
            <person name="Krizsan K."/>
            <person name="Balestrini R."/>
            <person name="Da Silva C."/>
            <person name="Montanini B."/>
            <person name="Hainaut M."/>
            <person name="Levati E."/>
            <person name="Barry K.W."/>
            <person name="Belfiori B."/>
            <person name="Cichocki N."/>
            <person name="Clum A."/>
            <person name="Dockter R.B."/>
            <person name="Fauchery L."/>
            <person name="Guy J."/>
            <person name="Iotti M."/>
            <person name="Le Tacon F."/>
            <person name="Lindquist E.A."/>
            <person name="Lipzen A."/>
            <person name="Malagnac F."/>
            <person name="Mello A."/>
            <person name="Molinier V."/>
            <person name="Miyauchi S."/>
            <person name="Poulain J."/>
            <person name="Riccioni C."/>
            <person name="Rubini A."/>
            <person name="Sitrit Y."/>
            <person name="Splivallo R."/>
            <person name="Traeger S."/>
            <person name="Wang M."/>
            <person name="Zifcakova L."/>
            <person name="Wipf D."/>
            <person name="Zambonelli A."/>
            <person name="Paolocci F."/>
            <person name="Nowrousian M."/>
            <person name="Ottonello S."/>
            <person name="Baldrian P."/>
            <person name="Spatafora J.W."/>
            <person name="Henrissat B."/>
            <person name="Nagy L.G."/>
            <person name="Aury J.M."/>
            <person name="Wincker P."/>
            <person name="Grigoriev I.V."/>
            <person name="Bonfante P."/>
            <person name="Martin F.M."/>
        </authorList>
    </citation>
    <scope>NUCLEOTIDE SEQUENCE [LARGE SCALE GENOMIC DNA]</scope>
    <source>
        <strain evidence="2 3">RN42</strain>
    </source>
</reference>
<name>A0A3N4HW46_ASCIM</name>
<evidence type="ECO:0000256" key="1">
    <source>
        <dbReference type="SAM" id="MobiDB-lite"/>
    </source>
</evidence>
<gene>
    <name evidence="2" type="ORF">BJ508DRAFT_330819</name>
</gene>